<reference evidence="12" key="1">
    <citation type="journal article" date="2016" name="Mol. Ecol. Resour.">
        <title>Evaluation of the impact of RNA preservation methods of spiders for de novo transcriptome assembly.</title>
        <authorList>
            <person name="Kono N."/>
            <person name="Nakamura H."/>
            <person name="Ito Y."/>
            <person name="Tomita M."/>
            <person name="Arakawa K."/>
        </authorList>
    </citation>
    <scope>NUCLEOTIDE SEQUENCE</scope>
    <source>
        <tissue evidence="12">Whole body</tissue>
    </source>
</reference>
<feature type="domain" description="C3H1-type" evidence="11">
    <location>
        <begin position="1"/>
        <end position="24"/>
    </location>
</feature>
<dbReference type="SMART" id="SM00184">
    <property type="entry name" value="RING"/>
    <property type="match status" value="1"/>
</dbReference>
<feature type="domain" description="RING-type" evidence="10">
    <location>
        <begin position="199"/>
        <end position="263"/>
    </location>
</feature>
<evidence type="ECO:0000256" key="6">
    <source>
        <dbReference type="ARBA" id="ARBA00022771"/>
    </source>
</evidence>
<sequence>MVCPFFLKSTCLDGENCEFAHTMTKILPKNVACDFHQRGMCKYGKKCWFSHNDGNESMNEIVDHKSEAVNSDDTGSTKLKKRFSFILRDIQEKRKSSMRDCFNELEIAKYFPEITKLGISGNDGAKLPMDRCIHYDLGQCPLRDWCPCVHGKLCDLCQKYCLDPCDRNQQIKHIVDCEKELERDMELSFAIQCSKDKVCGICLEVILDKEKIAHRRFGILEKCNHVFCLECIREWRRRGSIMDSVHPDAAVDQQVMRKCPQCRIRSDFIIPSNFWFHTEEEKINLIEKYKCNLKSKHCKYFSKGEGDCPFGNRCFYLHALSDGTVVELPAPTRQNRRRQNRNREDQLLEELILWNYLDQNEDGLQFYIDDVSFDGSDIVIL</sequence>
<dbReference type="PROSITE" id="PS50103">
    <property type="entry name" value="ZF_C3H1"/>
    <property type="match status" value="3"/>
</dbReference>
<keyword evidence="7" id="KW-0833">Ubl conjugation pathway</keyword>
<dbReference type="Gene3D" id="4.10.1000.10">
    <property type="entry name" value="Zinc finger, CCCH-type"/>
    <property type="match status" value="1"/>
</dbReference>
<evidence type="ECO:0000256" key="3">
    <source>
        <dbReference type="ARBA" id="ARBA00022679"/>
    </source>
</evidence>
<feature type="zinc finger region" description="C3H1-type" evidence="9">
    <location>
        <begin position="292"/>
        <end position="321"/>
    </location>
</feature>
<dbReference type="PANTHER" id="PTHR11224">
    <property type="entry name" value="MAKORIN-RELATED"/>
    <property type="match status" value="1"/>
</dbReference>
<keyword evidence="6 9" id="KW-0863">Zinc-finger</keyword>
<dbReference type="SMART" id="SM00356">
    <property type="entry name" value="ZnF_C3H1"/>
    <property type="match status" value="4"/>
</dbReference>
<dbReference type="InterPro" id="IPR013083">
    <property type="entry name" value="Znf_RING/FYVE/PHD"/>
</dbReference>
<evidence type="ECO:0000256" key="5">
    <source>
        <dbReference type="ARBA" id="ARBA00022737"/>
    </source>
</evidence>
<dbReference type="GO" id="GO:0000209">
    <property type="term" value="P:protein polyubiquitination"/>
    <property type="evidence" value="ECO:0007669"/>
    <property type="project" value="InterPro"/>
</dbReference>
<protein>
    <recommendedName>
        <fullName evidence="2">RING-type E3 ubiquitin transferase</fullName>
        <ecNumber evidence="2">2.3.2.27</ecNumber>
    </recommendedName>
</protein>
<keyword evidence="3" id="KW-0808">Transferase</keyword>
<evidence type="ECO:0000256" key="4">
    <source>
        <dbReference type="ARBA" id="ARBA00022723"/>
    </source>
</evidence>
<feature type="zinc finger region" description="C3H1-type" evidence="9">
    <location>
        <begin position="1"/>
        <end position="24"/>
    </location>
</feature>
<evidence type="ECO:0000259" key="10">
    <source>
        <dbReference type="PROSITE" id="PS50089"/>
    </source>
</evidence>
<evidence type="ECO:0000256" key="1">
    <source>
        <dbReference type="ARBA" id="ARBA00000900"/>
    </source>
</evidence>
<accession>A0A2L2YMM6</accession>
<dbReference type="Gene3D" id="3.30.40.10">
    <property type="entry name" value="Zinc/RING finger domain, C3HC4 (zinc finger)"/>
    <property type="match status" value="1"/>
</dbReference>
<dbReference type="InterPro" id="IPR036855">
    <property type="entry name" value="Znf_CCCH_sf"/>
</dbReference>
<name>A0A2L2YMM6_PARTP</name>
<dbReference type="PANTHER" id="PTHR11224:SF10">
    <property type="entry name" value="IP09428P-RELATED"/>
    <property type="match status" value="1"/>
</dbReference>
<keyword evidence="5" id="KW-0677">Repeat</keyword>
<dbReference type="OrthoDB" id="6414256at2759"/>
<keyword evidence="8 9" id="KW-0862">Zinc</keyword>
<evidence type="ECO:0000256" key="8">
    <source>
        <dbReference type="ARBA" id="ARBA00022833"/>
    </source>
</evidence>
<dbReference type="EC" id="2.3.2.27" evidence="2"/>
<feature type="domain" description="C3H1-type" evidence="11">
    <location>
        <begin position="27"/>
        <end position="54"/>
    </location>
</feature>
<dbReference type="InterPro" id="IPR017907">
    <property type="entry name" value="Znf_RING_CS"/>
</dbReference>
<feature type="zinc finger region" description="C3H1-type" evidence="9">
    <location>
        <begin position="27"/>
        <end position="54"/>
    </location>
</feature>
<keyword evidence="4 9" id="KW-0479">Metal-binding</keyword>
<dbReference type="AlphaFoldDB" id="A0A2L2YMM6"/>
<dbReference type="PROSITE" id="PS50089">
    <property type="entry name" value="ZF_RING_2"/>
    <property type="match status" value="1"/>
</dbReference>
<dbReference type="GO" id="GO:0061630">
    <property type="term" value="F:ubiquitin protein ligase activity"/>
    <property type="evidence" value="ECO:0007669"/>
    <property type="project" value="UniProtKB-EC"/>
</dbReference>
<evidence type="ECO:0000313" key="12">
    <source>
        <dbReference type="EMBL" id="LAA08690.1"/>
    </source>
</evidence>
<evidence type="ECO:0000256" key="7">
    <source>
        <dbReference type="ARBA" id="ARBA00022786"/>
    </source>
</evidence>
<organism evidence="12">
    <name type="scientific">Parasteatoda tepidariorum</name>
    <name type="common">Common house spider</name>
    <name type="synonym">Achaearanea tepidariorum</name>
    <dbReference type="NCBI Taxonomy" id="114398"/>
    <lineage>
        <taxon>Eukaryota</taxon>
        <taxon>Metazoa</taxon>
        <taxon>Ecdysozoa</taxon>
        <taxon>Arthropoda</taxon>
        <taxon>Chelicerata</taxon>
        <taxon>Arachnida</taxon>
        <taxon>Araneae</taxon>
        <taxon>Araneomorphae</taxon>
        <taxon>Entelegynae</taxon>
        <taxon>Araneoidea</taxon>
        <taxon>Theridiidae</taxon>
        <taxon>Parasteatoda</taxon>
    </lineage>
</organism>
<dbReference type="PROSITE" id="PS00518">
    <property type="entry name" value="ZF_RING_1"/>
    <property type="match status" value="1"/>
</dbReference>
<evidence type="ECO:0000256" key="9">
    <source>
        <dbReference type="PROSITE-ProRule" id="PRU00723"/>
    </source>
</evidence>
<dbReference type="InterPro" id="IPR000571">
    <property type="entry name" value="Znf_CCCH"/>
</dbReference>
<dbReference type="Pfam" id="PF00097">
    <property type="entry name" value="zf-C3HC4"/>
    <property type="match status" value="1"/>
</dbReference>
<feature type="domain" description="C3H1-type" evidence="11">
    <location>
        <begin position="292"/>
        <end position="321"/>
    </location>
</feature>
<dbReference type="CDD" id="cd16521">
    <property type="entry name" value="RING-HC_MKRN"/>
    <property type="match status" value="1"/>
</dbReference>
<dbReference type="InterPro" id="IPR045072">
    <property type="entry name" value="MKRN-like"/>
</dbReference>
<proteinExistence type="evidence at transcript level"/>
<evidence type="ECO:0000259" key="11">
    <source>
        <dbReference type="PROSITE" id="PS50103"/>
    </source>
</evidence>
<dbReference type="InterPro" id="IPR018957">
    <property type="entry name" value="Znf_C3HC4_RING-type"/>
</dbReference>
<comment type="catalytic activity">
    <reaction evidence="1">
        <text>S-ubiquitinyl-[E2 ubiquitin-conjugating enzyme]-L-cysteine + [acceptor protein]-L-lysine = [E2 ubiquitin-conjugating enzyme]-L-cysteine + N(6)-ubiquitinyl-[acceptor protein]-L-lysine.</text>
        <dbReference type="EC" id="2.3.2.27"/>
    </reaction>
</comment>
<dbReference type="SUPFAM" id="SSF90229">
    <property type="entry name" value="CCCH zinc finger"/>
    <property type="match status" value="1"/>
</dbReference>
<dbReference type="SUPFAM" id="SSF57850">
    <property type="entry name" value="RING/U-box"/>
    <property type="match status" value="1"/>
</dbReference>
<dbReference type="InterPro" id="IPR001841">
    <property type="entry name" value="Znf_RING"/>
</dbReference>
<dbReference type="GO" id="GO:0008270">
    <property type="term" value="F:zinc ion binding"/>
    <property type="evidence" value="ECO:0007669"/>
    <property type="project" value="UniProtKB-KW"/>
</dbReference>
<dbReference type="EMBL" id="IAAA01037547">
    <property type="protein sequence ID" value="LAA08690.1"/>
    <property type="molecule type" value="mRNA"/>
</dbReference>
<evidence type="ECO:0000256" key="2">
    <source>
        <dbReference type="ARBA" id="ARBA00012483"/>
    </source>
</evidence>
<dbReference type="FunFam" id="3.30.40.10:FF:000117">
    <property type="entry name" value="Probable E3 ubiquitin-protein ligase makorin-1"/>
    <property type="match status" value="1"/>
</dbReference>